<evidence type="ECO:0000313" key="3">
    <source>
        <dbReference type="Proteomes" id="UP001189429"/>
    </source>
</evidence>
<dbReference type="EMBL" id="CAUYUJ010015837">
    <property type="protein sequence ID" value="CAK0858740.1"/>
    <property type="molecule type" value="Genomic_DNA"/>
</dbReference>
<comment type="caution">
    <text evidence="2">The sequence shown here is derived from an EMBL/GenBank/DDBJ whole genome shotgun (WGS) entry which is preliminary data.</text>
</comment>
<organism evidence="2 3">
    <name type="scientific">Prorocentrum cordatum</name>
    <dbReference type="NCBI Taxonomy" id="2364126"/>
    <lineage>
        <taxon>Eukaryota</taxon>
        <taxon>Sar</taxon>
        <taxon>Alveolata</taxon>
        <taxon>Dinophyceae</taxon>
        <taxon>Prorocentrales</taxon>
        <taxon>Prorocentraceae</taxon>
        <taxon>Prorocentrum</taxon>
    </lineage>
</organism>
<feature type="compositionally biased region" description="Basic and acidic residues" evidence="1">
    <location>
        <begin position="84"/>
        <end position="122"/>
    </location>
</feature>
<evidence type="ECO:0000313" key="2">
    <source>
        <dbReference type="EMBL" id="CAK0858740.1"/>
    </source>
</evidence>
<accession>A0ABN9UGR9</accession>
<feature type="non-terminal residue" evidence="2">
    <location>
        <position position="122"/>
    </location>
</feature>
<feature type="region of interest" description="Disordered" evidence="1">
    <location>
        <begin position="61"/>
        <end position="122"/>
    </location>
</feature>
<proteinExistence type="predicted"/>
<keyword evidence="3" id="KW-1185">Reference proteome</keyword>
<name>A0ABN9UGR9_9DINO</name>
<dbReference type="Proteomes" id="UP001189429">
    <property type="component" value="Unassembled WGS sequence"/>
</dbReference>
<evidence type="ECO:0000256" key="1">
    <source>
        <dbReference type="SAM" id="MobiDB-lite"/>
    </source>
</evidence>
<protein>
    <submittedName>
        <fullName evidence="2">Uncharacterized protein</fullName>
    </submittedName>
</protein>
<reference evidence="2" key="1">
    <citation type="submission" date="2023-10" db="EMBL/GenBank/DDBJ databases">
        <authorList>
            <person name="Chen Y."/>
            <person name="Shah S."/>
            <person name="Dougan E. K."/>
            <person name="Thang M."/>
            <person name="Chan C."/>
        </authorList>
    </citation>
    <scope>NUCLEOTIDE SEQUENCE [LARGE SCALE GENOMIC DNA]</scope>
</reference>
<feature type="non-terminal residue" evidence="2">
    <location>
        <position position="1"/>
    </location>
</feature>
<gene>
    <name evidence="2" type="ORF">PCOR1329_LOCUS48344</name>
</gene>
<sequence length="122" mass="12392">LRSAGGCPSRGCVQRCPSKLRVCGCGRPAAPRSAAVALRAAPGDGHGGDYGEDRGRCLGAARGGQVESGGCRDTVGVGRRLTRHRGDGDGPGGELRHRAPGRGDDSAEESAGRGRPHPEQAL</sequence>